<feature type="transmembrane region" description="Helical" evidence="1">
    <location>
        <begin position="145"/>
        <end position="168"/>
    </location>
</feature>
<sequence length="209" mass="22679">MSADTLLVLSALALLAFLLPSPAGRMLLDYALSFGRARAAVLSLSIGLAYSVTVTAALLIWLAIGQAPAAIIAVARWMGVGYLVLYLLWSLQQRVSLRIADNDNLPVRAMSHAAVQLPRHALRLKLVLALVSLLLQSLDSTVTDIASLIPLLTVMAVSGFVAPLIQTLSAERVARRIRLIQKQNPTWHKPRTRFIARRAVTAGYRQIAA</sequence>
<accession>A0ABT8T2W0</accession>
<keyword evidence="1" id="KW-0472">Membrane</keyword>
<protein>
    <recommendedName>
        <fullName evidence="4">LysE family translocator</fullName>
    </recommendedName>
</protein>
<organism evidence="2 3">
    <name type="scientific">Rhizobium oryzicola</name>
    <dbReference type="NCBI Taxonomy" id="1232668"/>
    <lineage>
        <taxon>Bacteria</taxon>
        <taxon>Pseudomonadati</taxon>
        <taxon>Pseudomonadota</taxon>
        <taxon>Alphaproteobacteria</taxon>
        <taxon>Hyphomicrobiales</taxon>
        <taxon>Rhizobiaceae</taxon>
        <taxon>Rhizobium/Agrobacterium group</taxon>
        <taxon>Rhizobium</taxon>
    </lineage>
</organism>
<dbReference type="RefSeq" id="WP_302078746.1">
    <property type="nucleotide sequence ID" value="NZ_JAUKWQ010000008.1"/>
</dbReference>
<proteinExistence type="predicted"/>
<feature type="transmembrane region" description="Helical" evidence="1">
    <location>
        <begin position="39"/>
        <end position="62"/>
    </location>
</feature>
<dbReference type="Proteomes" id="UP001169006">
    <property type="component" value="Unassembled WGS sequence"/>
</dbReference>
<keyword evidence="3" id="KW-1185">Reference proteome</keyword>
<gene>
    <name evidence="2" type="ORF">Q2T52_20690</name>
</gene>
<evidence type="ECO:0000256" key="1">
    <source>
        <dbReference type="SAM" id="Phobius"/>
    </source>
</evidence>
<dbReference type="EMBL" id="JAUKWQ010000008">
    <property type="protein sequence ID" value="MDO1584511.1"/>
    <property type="molecule type" value="Genomic_DNA"/>
</dbReference>
<keyword evidence="1" id="KW-1133">Transmembrane helix</keyword>
<reference evidence="2" key="2">
    <citation type="submission" date="2023-07" db="EMBL/GenBank/DDBJ databases">
        <authorList>
            <person name="Sun H."/>
        </authorList>
    </citation>
    <scope>NUCLEOTIDE SEQUENCE</scope>
    <source>
        <strain evidence="2">05753</strain>
    </source>
</reference>
<keyword evidence="1" id="KW-0812">Transmembrane</keyword>
<evidence type="ECO:0008006" key="4">
    <source>
        <dbReference type="Google" id="ProtNLM"/>
    </source>
</evidence>
<feature type="transmembrane region" description="Helical" evidence="1">
    <location>
        <begin position="69"/>
        <end position="89"/>
    </location>
</feature>
<evidence type="ECO:0000313" key="2">
    <source>
        <dbReference type="EMBL" id="MDO1584511.1"/>
    </source>
</evidence>
<evidence type="ECO:0000313" key="3">
    <source>
        <dbReference type="Proteomes" id="UP001169006"/>
    </source>
</evidence>
<name>A0ABT8T2W0_9HYPH</name>
<comment type="caution">
    <text evidence="2">The sequence shown here is derived from an EMBL/GenBank/DDBJ whole genome shotgun (WGS) entry which is preliminary data.</text>
</comment>
<reference evidence="2" key="1">
    <citation type="journal article" date="2015" name="Int. J. Syst. Evol. Microbiol.">
        <title>Rhizobium oryzicola sp. nov., potential plant-growth-promoting endophytic bacteria isolated from rice roots.</title>
        <authorList>
            <person name="Zhang X.X."/>
            <person name="Gao J.S."/>
            <person name="Cao Y.H."/>
            <person name="Sheirdil R.A."/>
            <person name="Wang X.C."/>
            <person name="Zhang L."/>
        </authorList>
    </citation>
    <scope>NUCLEOTIDE SEQUENCE</scope>
    <source>
        <strain evidence="2">05753</strain>
    </source>
</reference>